<protein>
    <submittedName>
        <fullName evidence="1">Uncharacterized protein</fullName>
    </submittedName>
</protein>
<reference evidence="1" key="2">
    <citation type="journal article" date="2015" name="Data Brief">
        <title>Shoot transcriptome of the giant reed, Arundo donax.</title>
        <authorList>
            <person name="Barrero R.A."/>
            <person name="Guerrero F.D."/>
            <person name="Moolhuijzen P."/>
            <person name="Goolsby J.A."/>
            <person name="Tidwell J."/>
            <person name="Bellgard S.E."/>
            <person name="Bellgard M.I."/>
        </authorList>
    </citation>
    <scope>NUCLEOTIDE SEQUENCE</scope>
    <source>
        <tissue evidence="1">Shoot tissue taken approximately 20 cm above the soil surface</tissue>
    </source>
</reference>
<proteinExistence type="predicted"/>
<organism evidence="1">
    <name type="scientific">Arundo donax</name>
    <name type="common">Giant reed</name>
    <name type="synonym">Donax arundinaceus</name>
    <dbReference type="NCBI Taxonomy" id="35708"/>
    <lineage>
        <taxon>Eukaryota</taxon>
        <taxon>Viridiplantae</taxon>
        <taxon>Streptophyta</taxon>
        <taxon>Embryophyta</taxon>
        <taxon>Tracheophyta</taxon>
        <taxon>Spermatophyta</taxon>
        <taxon>Magnoliopsida</taxon>
        <taxon>Liliopsida</taxon>
        <taxon>Poales</taxon>
        <taxon>Poaceae</taxon>
        <taxon>PACMAD clade</taxon>
        <taxon>Arundinoideae</taxon>
        <taxon>Arundineae</taxon>
        <taxon>Arundo</taxon>
    </lineage>
</organism>
<name>A0A0A9BYC6_ARUDO</name>
<sequence>MASAGYSSSSNAV</sequence>
<reference evidence="1" key="1">
    <citation type="submission" date="2014-09" db="EMBL/GenBank/DDBJ databases">
        <authorList>
            <person name="Magalhaes I.L.F."/>
            <person name="Oliveira U."/>
            <person name="Santos F.R."/>
            <person name="Vidigal T.H.D.A."/>
            <person name="Brescovit A.D."/>
            <person name="Santos A.J."/>
        </authorList>
    </citation>
    <scope>NUCLEOTIDE SEQUENCE</scope>
    <source>
        <tissue evidence="1">Shoot tissue taken approximately 20 cm above the soil surface</tissue>
    </source>
</reference>
<dbReference type="EMBL" id="GBRH01229569">
    <property type="protein sequence ID" value="JAD68326.1"/>
    <property type="molecule type" value="Transcribed_RNA"/>
</dbReference>
<evidence type="ECO:0000313" key="1">
    <source>
        <dbReference type="EMBL" id="JAD68326.1"/>
    </source>
</evidence>
<accession>A0A0A9BYC6</accession>